<comment type="pathway">
    <text evidence="6">Amine and polyamine biosynthesis; putrescine biosynthesis via L-ornithine pathway; putrescine from L-ornithine: step 1/1.</text>
</comment>
<evidence type="ECO:0000256" key="4">
    <source>
        <dbReference type="ARBA" id="ARBA00023115"/>
    </source>
</evidence>
<evidence type="ECO:0000313" key="14">
    <source>
        <dbReference type="Proteomes" id="UP000472271"/>
    </source>
</evidence>
<evidence type="ECO:0000256" key="1">
    <source>
        <dbReference type="ARBA" id="ARBA00001933"/>
    </source>
</evidence>
<dbReference type="PANTHER" id="PTHR11482">
    <property type="entry name" value="ARGININE/DIAMINOPIMELATE/ORNITHINE DECARBOXYLASE"/>
    <property type="match status" value="1"/>
</dbReference>
<dbReference type="PRINTS" id="PR01182">
    <property type="entry name" value="ORNDCRBXLASE"/>
</dbReference>
<dbReference type="InterPro" id="IPR022653">
    <property type="entry name" value="De-COase2_pyr-phos_BS"/>
</dbReference>
<dbReference type="Gene3D" id="2.40.37.10">
    <property type="entry name" value="Lyase, Ornithine Decarboxylase, Chain A, domain 1"/>
    <property type="match status" value="1"/>
</dbReference>
<evidence type="ECO:0000313" key="13">
    <source>
        <dbReference type="Ensembl" id="ENSSORP00005022852.1"/>
    </source>
</evidence>
<feature type="modified residue" description="N6-(pyridoxal phosphate)lysine" evidence="11">
    <location>
        <position position="46"/>
    </location>
</feature>
<comment type="cofactor">
    <cofactor evidence="1 11">
        <name>pyridoxal 5'-phosphate</name>
        <dbReference type="ChEBI" id="CHEBI:597326"/>
    </cofactor>
</comment>
<dbReference type="InterPro" id="IPR022644">
    <property type="entry name" value="De-COase2_N"/>
</dbReference>
<organism evidence="13 14">
    <name type="scientific">Sphaeramia orbicularis</name>
    <name type="common">orbiculate cardinalfish</name>
    <dbReference type="NCBI Taxonomy" id="375764"/>
    <lineage>
        <taxon>Eukaryota</taxon>
        <taxon>Metazoa</taxon>
        <taxon>Chordata</taxon>
        <taxon>Craniata</taxon>
        <taxon>Vertebrata</taxon>
        <taxon>Euteleostomi</taxon>
        <taxon>Actinopterygii</taxon>
        <taxon>Neopterygii</taxon>
        <taxon>Teleostei</taxon>
        <taxon>Neoteleostei</taxon>
        <taxon>Acanthomorphata</taxon>
        <taxon>Gobiaria</taxon>
        <taxon>Kurtiformes</taxon>
        <taxon>Apogonoidei</taxon>
        <taxon>Apogonidae</taxon>
        <taxon>Apogoninae</taxon>
        <taxon>Sphaeramia</taxon>
    </lineage>
</organism>
<dbReference type="PROSITE" id="PS00878">
    <property type="entry name" value="ODR_DC_2_1"/>
    <property type="match status" value="1"/>
</dbReference>
<evidence type="ECO:0000259" key="12">
    <source>
        <dbReference type="Pfam" id="PF02784"/>
    </source>
</evidence>
<dbReference type="PROSITE" id="PS00879">
    <property type="entry name" value="ODR_DC_2_2"/>
    <property type="match status" value="1"/>
</dbReference>
<dbReference type="Ensembl" id="ENSSORT00005023520.1">
    <property type="protein sequence ID" value="ENSSORP00005022852.1"/>
    <property type="gene ID" value="ENSSORG00005011086.1"/>
</dbReference>
<keyword evidence="5" id="KW-0456">Lyase</keyword>
<dbReference type="Gene3D" id="3.20.20.10">
    <property type="entry name" value="Alanine racemase"/>
    <property type="match status" value="1"/>
</dbReference>
<reference evidence="13" key="1">
    <citation type="submission" date="2019-06" db="EMBL/GenBank/DDBJ databases">
        <authorList>
            <consortium name="Wellcome Sanger Institute Data Sharing"/>
        </authorList>
    </citation>
    <scope>NUCLEOTIDE SEQUENCE [LARGE SCALE GENOMIC DNA]</scope>
</reference>
<dbReference type="SUPFAM" id="SSF51419">
    <property type="entry name" value="PLP-binding barrel"/>
    <property type="match status" value="1"/>
</dbReference>
<evidence type="ECO:0000256" key="8">
    <source>
        <dbReference type="ARBA" id="ARBA00037173"/>
    </source>
</evidence>
<dbReference type="Proteomes" id="UP000472271">
    <property type="component" value="Chromosome 15"/>
</dbReference>
<dbReference type="Pfam" id="PF02784">
    <property type="entry name" value="Orn_Arg_deC_N"/>
    <property type="match status" value="1"/>
</dbReference>
<comment type="catalytic activity">
    <reaction evidence="10">
        <text>L-ornithine + H(+) = putrescine + CO2</text>
        <dbReference type="Rhea" id="RHEA:22964"/>
        <dbReference type="ChEBI" id="CHEBI:15378"/>
        <dbReference type="ChEBI" id="CHEBI:16526"/>
        <dbReference type="ChEBI" id="CHEBI:46911"/>
        <dbReference type="ChEBI" id="CHEBI:326268"/>
        <dbReference type="EC" id="4.1.1.17"/>
    </reaction>
</comment>
<dbReference type="InterPro" id="IPR000183">
    <property type="entry name" value="Orn/DAP/Arg_de-COase"/>
</dbReference>
<dbReference type="SUPFAM" id="SSF50621">
    <property type="entry name" value="Alanine racemase C-terminal domain-like"/>
    <property type="match status" value="1"/>
</dbReference>
<dbReference type="InterPro" id="IPR029066">
    <property type="entry name" value="PLP-binding_barrel"/>
</dbReference>
<dbReference type="FunFam" id="3.20.20.10:FF:000005">
    <property type="entry name" value="Ornithine decarboxylase"/>
    <property type="match status" value="1"/>
</dbReference>
<reference evidence="13" key="2">
    <citation type="submission" date="2025-08" db="UniProtKB">
        <authorList>
            <consortium name="Ensembl"/>
        </authorList>
    </citation>
    <scope>IDENTIFICATION</scope>
</reference>
<dbReference type="GO" id="GO:0005737">
    <property type="term" value="C:cytoplasm"/>
    <property type="evidence" value="ECO:0007669"/>
    <property type="project" value="TreeGrafter"/>
</dbReference>
<dbReference type="InParanoid" id="A0A673A2E8"/>
<dbReference type="PRINTS" id="PR01179">
    <property type="entry name" value="ODADCRBXLASE"/>
</dbReference>
<keyword evidence="3 11" id="KW-0663">Pyridoxal phosphate</keyword>
<feature type="active site" description="Proton donor" evidence="11">
    <location>
        <position position="333"/>
    </location>
</feature>
<feature type="domain" description="Orn/DAP/Arg decarboxylase 2 N-terminal" evidence="12">
    <location>
        <begin position="23"/>
        <end position="256"/>
    </location>
</feature>
<evidence type="ECO:0000256" key="2">
    <source>
        <dbReference type="ARBA" id="ARBA00008872"/>
    </source>
</evidence>
<dbReference type="InterPro" id="IPR022657">
    <property type="entry name" value="De-COase2_CS"/>
</dbReference>
<accession>A0A673A2E8</accession>
<keyword evidence="4" id="KW-0620">Polyamine biosynthesis</keyword>
<dbReference type="InterPro" id="IPR002433">
    <property type="entry name" value="Orn_de-COase"/>
</dbReference>
<sequence length="402" mass="45342">RRFPKESRRGKLGVMPFCVANLDSLIQQHNRWIINLPRVKPFYAVKCNNTPAVIKTLCTLGTGFDCASKGEIEQALSLGAAPEKIIFAHTAKIQSHIKYAFTHGVEMMTFDSEEELLKISNCHTRAKLVLRIAVDDSTSLERLSLKFGANEQTVEKLLKRGRELGLEIIGVSFHVGSGCTDSSVYKQAIEDARHVFDTNSLGFHMRLLDIGGGFPGDEDFQLSFEEISEVINKSLDKFFPADSGVEIIAEPGRYYVCRAFTLAVKIFAKKAVMYDPKNPDRMMMYYINDGTYGCFSVTKTDKAHPKFLISSENNTAEFISEQRYLSVIWGPTCDSKDKIVDNYWMPEFNVGEWLLFDNMGAYTVIGSSGFNGFEGCHIYPLMTTEKWQKLNFLTTLVVVRLD</sequence>
<evidence type="ECO:0000256" key="3">
    <source>
        <dbReference type="ARBA" id="ARBA00022898"/>
    </source>
</evidence>
<dbReference type="GO" id="GO:0033387">
    <property type="term" value="P:putrescine biosynthetic process from arginine, via ornithine"/>
    <property type="evidence" value="ECO:0007669"/>
    <property type="project" value="TreeGrafter"/>
</dbReference>
<comment type="similarity">
    <text evidence="2">Belongs to the Orn/Lys/Arg decarboxylase class-II family.</text>
</comment>
<dbReference type="AlphaFoldDB" id="A0A673A2E8"/>
<dbReference type="GO" id="GO:0004586">
    <property type="term" value="F:ornithine decarboxylase activity"/>
    <property type="evidence" value="ECO:0007669"/>
    <property type="project" value="UniProtKB-EC"/>
</dbReference>
<protein>
    <recommendedName>
        <fullName evidence="7">ornithine decarboxylase</fullName>
        <ecNumber evidence="7">4.1.1.17</ecNumber>
    </recommendedName>
</protein>
<evidence type="ECO:0000256" key="6">
    <source>
        <dbReference type="ARBA" id="ARBA00034115"/>
    </source>
</evidence>
<dbReference type="CDD" id="cd00622">
    <property type="entry name" value="PLPDE_III_ODC"/>
    <property type="match status" value="1"/>
</dbReference>
<evidence type="ECO:0000256" key="5">
    <source>
        <dbReference type="ARBA" id="ARBA00023239"/>
    </source>
</evidence>
<name>A0A673A2E8_9TELE</name>
<dbReference type="EC" id="4.1.1.17" evidence="7"/>
<proteinExistence type="inferred from homology"/>
<reference evidence="13" key="3">
    <citation type="submission" date="2025-09" db="UniProtKB">
        <authorList>
            <consortium name="Ensembl"/>
        </authorList>
    </citation>
    <scope>IDENTIFICATION</scope>
</reference>
<evidence type="ECO:0000256" key="7">
    <source>
        <dbReference type="ARBA" id="ARBA00034138"/>
    </source>
</evidence>
<evidence type="ECO:0000256" key="11">
    <source>
        <dbReference type="PIRSR" id="PIRSR600183-50"/>
    </source>
</evidence>
<dbReference type="InterPro" id="IPR009006">
    <property type="entry name" value="Ala_racemase/Decarboxylase_C"/>
</dbReference>
<comment type="subunit">
    <text evidence="9">Homodimer. Only the dimer is catalytically active, as the active sites are constructed of residues from both monomers.</text>
</comment>
<comment type="function">
    <text evidence="8">Catalyzes the first and rate-limiting step of polyamine biosynthesis that converts ornithine into putrescine, which is the precursor for the polyamines, spermidine and spermine. Polyamines are essential for cell proliferation and are implicated in cellular processes, ranging from DNA replication to apoptosis.</text>
</comment>
<dbReference type="PANTHER" id="PTHR11482:SF6">
    <property type="entry name" value="ORNITHINE DECARBOXYLASE 1-RELATED"/>
    <property type="match status" value="1"/>
</dbReference>
<evidence type="ECO:0000256" key="9">
    <source>
        <dbReference type="ARBA" id="ARBA00046672"/>
    </source>
</evidence>
<keyword evidence="14" id="KW-1185">Reference proteome</keyword>
<evidence type="ECO:0000256" key="10">
    <source>
        <dbReference type="ARBA" id="ARBA00049127"/>
    </source>
</evidence>